<dbReference type="InterPro" id="IPR036412">
    <property type="entry name" value="HAD-like_sf"/>
</dbReference>
<dbReference type="EMBL" id="LYPB01000049">
    <property type="protein sequence ID" value="OAS21085.1"/>
    <property type="molecule type" value="Genomic_DNA"/>
</dbReference>
<dbReference type="InterPro" id="IPR041492">
    <property type="entry name" value="HAD_2"/>
</dbReference>
<sequence length="249" mass="28891">MSPFFSPTRKKLIFFDMNNTILDRRQCFDSAFLEVMQDFTARWETEDSKLTAQEALLSYKAEWSRHRKTPIRSPISPDELRHICLIKALHPYPMRVSTAFTRTFFHQIEEKEDGFVALFPGVEDTLEVLSRQYKLAIISNGNRNRLQRNLEKMKLTSWFDQERLFTTENDGPRKPHPAIFEGALKSMNTAASQSVMVGNSWRNDVVGAASTGMDAVWIHPANIKKISERRIGKQKVIIVRSFKQLIYTF</sequence>
<dbReference type="GO" id="GO:0044281">
    <property type="term" value="P:small molecule metabolic process"/>
    <property type="evidence" value="ECO:0007669"/>
    <property type="project" value="UniProtKB-ARBA"/>
</dbReference>
<dbReference type="SUPFAM" id="SSF56784">
    <property type="entry name" value="HAD-like"/>
    <property type="match status" value="1"/>
</dbReference>
<comment type="caution">
    <text evidence="5">The sequence shown here is derived from an EMBL/GenBank/DDBJ whole genome shotgun (WGS) entry which is preliminary data.</text>
</comment>
<dbReference type="NCBIfam" id="TIGR01549">
    <property type="entry name" value="HAD-SF-IA-v1"/>
    <property type="match status" value="1"/>
</dbReference>
<keyword evidence="4" id="KW-0460">Magnesium</keyword>
<proteinExistence type="predicted"/>
<reference evidence="5 6" key="1">
    <citation type="submission" date="2016-05" db="EMBL/GenBank/DDBJ databases">
        <title>Paenibacillus sp. 1ZS3-15 nov., isolated from the rhizosphere soil.</title>
        <authorList>
            <person name="Zhang X.X."/>
            <person name="Zhang J."/>
        </authorList>
    </citation>
    <scope>NUCLEOTIDE SEQUENCE [LARGE SCALE GENOMIC DNA]</scope>
    <source>
        <strain evidence="5 6">1ZS3-15</strain>
    </source>
</reference>
<dbReference type="OrthoDB" id="25198at2"/>
<dbReference type="InterPro" id="IPR023214">
    <property type="entry name" value="HAD_sf"/>
</dbReference>
<evidence type="ECO:0000256" key="4">
    <source>
        <dbReference type="ARBA" id="ARBA00022842"/>
    </source>
</evidence>
<dbReference type="Gene3D" id="3.40.50.1000">
    <property type="entry name" value="HAD superfamily/HAD-like"/>
    <property type="match status" value="1"/>
</dbReference>
<dbReference type="Pfam" id="PF13419">
    <property type="entry name" value="HAD_2"/>
    <property type="match status" value="1"/>
</dbReference>
<organism evidence="5 6">
    <name type="scientific">Paenibacillus oryzisoli</name>
    <dbReference type="NCBI Taxonomy" id="1850517"/>
    <lineage>
        <taxon>Bacteria</taxon>
        <taxon>Bacillati</taxon>
        <taxon>Bacillota</taxon>
        <taxon>Bacilli</taxon>
        <taxon>Bacillales</taxon>
        <taxon>Paenibacillaceae</taxon>
        <taxon>Paenibacillus</taxon>
    </lineage>
</organism>
<evidence type="ECO:0000256" key="1">
    <source>
        <dbReference type="ARBA" id="ARBA00001946"/>
    </source>
</evidence>
<dbReference type="SFLD" id="SFLDG01129">
    <property type="entry name" value="C1.5:_HAD__Beta-PGM__Phosphata"/>
    <property type="match status" value="1"/>
</dbReference>
<keyword evidence="3" id="KW-0378">Hydrolase</keyword>
<dbReference type="SFLD" id="SFLDS00003">
    <property type="entry name" value="Haloacid_Dehalogenase"/>
    <property type="match status" value="1"/>
</dbReference>
<dbReference type="Proteomes" id="UP000078454">
    <property type="component" value="Unassembled WGS sequence"/>
</dbReference>
<gene>
    <name evidence="5" type="ORF">A8708_29780</name>
</gene>
<dbReference type="PANTHER" id="PTHR46470:SF2">
    <property type="entry name" value="GLYCERALDEHYDE 3-PHOSPHATE PHOSPHATASE"/>
    <property type="match status" value="1"/>
</dbReference>
<keyword evidence="2" id="KW-0479">Metal-binding</keyword>
<evidence type="ECO:0000313" key="6">
    <source>
        <dbReference type="Proteomes" id="UP000078454"/>
    </source>
</evidence>
<evidence type="ECO:0000256" key="2">
    <source>
        <dbReference type="ARBA" id="ARBA00022723"/>
    </source>
</evidence>
<name>A0A198AJ33_9BACL</name>
<dbReference type="Gene3D" id="1.20.120.710">
    <property type="entry name" value="Haloacid dehalogenase hydrolase-like domain"/>
    <property type="match status" value="1"/>
</dbReference>
<dbReference type="STRING" id="1850517.A8708_29780"/>
<dbReference type="InterPro" id="IPR051400">
    <property type="entry name" value="HAD-like_hydrolase"/>
</dbReference>
<evidence type="ECO:0000256" key="3">
    <source>
        <dbReference type="ARBA" id="ARBA00022801"/>
    </source>
</evidence>
<keyword evidence="6" id="KW-1185">Reference proteome</keyword>
<dbReference type="RefSeq" id="WP_068662662.1">
    <property type="nucleotide sequence ID" value="NZ_LYPB01000049.1"/>
</dbReference>
<evidence type="ECO:0000313" key="5">
    <source>
        <dbReference type="EMBL" id="OAS21085.1"/>
    </source>
</evidence>
<dbReference type="GO" id="GO:0046872">
    <property type="term" value="F:metal ion binding"/>
    <property type="evidence" value="ECO:0007669"/>
    <property type="project" value="UniProtKB-KW"/>
</dbReference>
<accession>A0A198AJ33</accession>
<comment type="cofactor">
    <cofactor evidence="1">
        <name>Mg(2+)</name>
        <dbReference type="ChEBI" id="CHEBI:18420"/>
    </cofactor>
</comment>
<dbReference type="AlphaFoldDB" id="A0A198AJ33"/>
<dbReference type="InterPro" id="IPR006439">
    <property type="entry name" value="HAD-SF_hydro_IA"/>
</dbReference>
<dbReference type="PANTHER" id="PTHR46470">
    <property type="entry name" value="N-ACYLNEURAMINATE-9-PHOSPHATASE"/>
    <property type="match status" value="1"/>
</dbReference>
<dbReference type="GO" id="GO:0016791">
    <property type="term" value="F:phosphatase activity"/>
    <property type="evidence" value="ECO:0007669"/>
    <property type="project" value="TreeGrafter"/>
</dbReference>
<protein>
    <submittedName>
        <fullName evidence="5">Haloacid dehalogenase</fullName>
    </submittedName>
</protein>